<organism evidence="1 2">
    <name type="scientific">Albidovulum litorale</name>
    <dbReference type="NCBI Taxonomy" id="2984134"/>
    <lineage>
        <taxon>Bacteria</taxon>
        <taxon>Pseudomonadati</taxon>
        <taxon>Pseudomonadota</taxon>
        <taxon>Alphaproteobacteria</taxon>
        <taxon>Rhodobacterales</taxon>
        <taxon>Paracoccaceae</taxon>
        <taxon>Albidovulum</taxon>
    </lineage>
</organism>
<gene>
    <name evidence="1" type="ORF">OEZ71_16245</name>
</gene>
<keyword evidence="2" id="KW-1185">Reference proteome</keyword>
<dbReference type="Proteomes" id="UP001652564">
    <property type="component" value="Unassembled WGS sequence"/>
</dbReference>
<evidence type="ECO:0000313" key="2">
    <source>
        <dbReference type="Proteomes" id="UP001652564"/>
    </source>
</evidence>
<evidence type="ECO:0000313" key="1">
    <source>
        <dbReference type="EMBL" id="MCV2873849.1"/>
    </source>
</evidence>
<reference evidence="1 2" key="1">
    <citation type="submission" date="2022-10" db="EMBL/GenBank/DDBJ databases">
        <title>Defluviimonas sp. nov., isolated from ocean surface sediments.</title>
        <authorList>
            <person name="He W."/>
            <person name="Wang L."/>
            <person name="Zhang D.-F."/>
        </authorList>
    </citation>
    <scope>NUCLEOTIDE SEQUENCE [LARGE SCALE GENOMIC DNA]</scope>
    <source>
        <strain evidence="1 2">WL0050</strain>
    </source>
</reference>
<comment type="caution">
    <text evidence="1">The sequence shown here is derived from an EMBL/GenBank/DDBJ whole genome shotgun (WGS) entry which is preliminary data.</text>
</comment>
<accession>A0ABT2ZRR3</accession>
<dbReference type="EMBL" id="JAOWKZ010000004">
    <property type="protein sequence ID" value="MCV2873849.1"/>
    <property type="molecule type" value="Genomic_DNA"/>
</dbReference>
<sequence length="61" mass="7042">MICVQTRHTKAFLRAQINASDRNDAPGIDQMLRDSLYRPVHVNTLASQKRRDSLRARSSFK</sequence>
<evidence type="ECO:0008006" key="3">
    <source>
        <dbReference type="Google" id="ProtNLM"/>
    </source>
</evidence>
<proteinExistence type="predicted"/>
<name>A0ABT2ZRR3_9RHOB</name>
<protein>
    <recommendedName>
        <fullName evidence="3">Transposase</fullName>
    </recommendedName>
</protein>